<dbReference type="RefSeq" id="WP_027289508.1">
    <property type="nucleotide sequence ID" value="NZ_NRRE01000028.1"/>
</dbReference>
<evidence type="ECO:0000313" key="2">
    <source>
        <dbReference type="Proteomes" id="UP000778970"/>
    </source>
</evidence>
<name>A0A934QJY0_9PROT</name>
<dbReference type="Gene3D" id="3.40.50.300">
    <property type="entry name" value="P-loop containing nucleotide triphosphate hydrolases"/>
    <property type="match status" value="1"/>
</dbReference>
<dbReference type="AlphaFoldDB" id="A0A934QJY0"/>
<dbReference type="InterPro" id="IPR027417">
    <property type="entry name" value="P-loop_NTPase"/>
</dbReference>
<evidence type="ECO:0000313" key="1">
    <source>
        <dbReference type="EMBL" id="MBK1698498.1"/>
    </source>
</evidence>
<protein>
    <recommendedName>
        <fullName evidence="3">CobQ/CobB/MinD/ParA nucleotide binding domain-containing protein</fullName>
    </recommendedName>
</protein>
<sequence>MRNIIVCNDKGGVGKTLVTHLLALVLLDQHEPFRIIECEKMPRLRKLFGDLVDYRPIERQKVSEIYENPDILFTYWDEIAEKLQDRKRSLVDMGAGVTFPFCRWAQASGRELLNNGANLTILIVTTAEQESWRTASNNAHVLRELFPEAEFMAIYNQRDGKFFGHSVGPFPGVPLKAVRIPAWPYLQNAGRFDELVQRPSREVARTCDIPLGTAARSMYAFADWLLDSTDQLAPVLGEEIAAIPQSPQLVRS</sequence>
<gene>
    <name evidence="1" type="ORF">CKO21_14715</name>
</gene>
<organism evidence="1 2">
    <name type="scientific">Rhodovibrio salinarum</name>
    <dbReference type="NCBI Taxonomy" id="1087"/>
    <lineage>
        <taxon>Bacteria</taxon>
        <taxon>Pseudomonadati</taxon>
        <taxon>Pseudomonadota</taxon>
        <taxon>Alphaproteobacteria</taxon>
        <taxon>Rhodospirillales</taxon>
        <taxon>Rhodovibrionaceae</taxon>
        <taxon>Rhodovibrio</taxon>
    </lineage>
</organism>
<dbReference type="Proteomes" id="UP000778970">
    <property type="component" value="Unassembled WGS sequence"/>
</dbReference>
<evidence type="ECO:0008006" key="3">
    <source>
        <dbReference type="Google" id="ProtNLM"/>
    </source>
</evidence>
<dbReference type="SUPFAM" id="SSF52540">
    <property type="entry name" value="P-loop containing nucleoside triphosphate hydrolases"/>
    <property type="match status" value="1"/>
</dbReference>
<reference evidence="1" key="1">
    <citation type="submission" date="2017-08" db="EMBL/GenBank/DDBJ databases">
        <authorList>
            <person name="Imhoff J.F."/>
            <person name="Rahn T."/>
            <person name="Kuenzel S."/>
            <person name="Neulinger S.C."/>
        </authorList>
    </citation>
    <scope>NUCLEOTIDE SEQUENCE</scope>
    <source>
        <strain evidence="1">DSM 9154</strain>
    </source>
</reference>
<reference evidence="1" key="2">
    <citation type="journal article" date="2020" name="Microorganisms">
        <title>Osmotic Adaptation and Compatible Solute Biosynthesis of Phototrophic Bacteria as Revealed from Genome Analyses.</title>
        <authorList>
            <person name="Imhoff J.F."/>
            <person name="Rahn T."/>
            <person name="Kunzel S."/>
            <person name="Keller A."/>
            <person name="Neulinger S.C."/>
        </authorList>
    </citation>
    <scope>NUCLEOTIDE SEQUENCE</scope>
    <source>
        <strain evidence="1">DSM 9154</strain>
    </source>
</reference>
<accession>A0A934QJY0</accession>
<comment type="caution">
    <text evidence="1">The sequence shown here is derived from an EMBL/GenBank/DDBJ whole genome shotgun (WGS) entry which is preliminary data.</text>
</comment>
<dbReference type="EMBL" id="NRRE01000028">
    <property type="protein sequence ID" value="MBK1698498.1"/>
    <property type="molecule type" value="Genomic_DNA"/>
</dbReference>
<keyword evidence="2" id="KW-1185">Reference proteome</keyword>
<proteinExistence type="predicted"/>